<feature type="region of interest" description="Disordered" evidence="1">
    <location>
        <begin position="1094"/>
        <end position="1176"/>
    </location>
</feature>
<feature type="compositionally biased region" description="Basic and acidic residues" evidence="1">
    <location>
        <begin position="1107"/>
        <end position="1128"/>
    </location>
</feature>
<feature type="compositionally biased region" description="Basic and acidic residues" evidence="1">
    <location>
        <begin position="1159"/>
        <end position="1176"/>
    </location>
</feature>
<sequence length="2313" mass="245573">MESSSESPQSVRRSPSRGAAAGESRDVRPCLLLPVTWNTEHALEKAEIDSGGVSSAEEKTGRASVGGSTATSDTSCFVSALRFSYSACDDGGDTASPQSVISHVEARPVQTPQASATPVAEQFGIKVAPREPASSQKFFVSRTRSRNDHRQSGCDGRESERVGEGITEQQGRAGVEHRSPSVGRWQREDSCQKSLCGFQTRLRTGEALPRQPSTAGEPRRDPAVGPEDTRDARDQLKTMEVEDHRGWDGADTVRRGKDVKNNTLFCGPGILGCAEAAAGEERLECLRPGENKSRKCSRQKASRETNLSDEEACKGTAREQNGAPSDIAISLVGVPGAPCDPTPLTDEQQEAPEVGGVSCACPGGVRPQFHLSPAPVNQQLAADPFSVSVSLAEGEAEFHVPSFSARGCTKEDVGDMCVLRGTNSKFFSGGLMQGDSCGSRGWECEKQCAARGGPAVSSCSQRSFASVRLADCVDVLENCTASALLQQRSKRGRTCKARSRSLQSDCGCLLPRRLYSAEEQWSSFSSRIFLRRTQGCCGQPVLRSRRHRSERRFSSVAEKQSTSSDGDSRTGHGSIGNRSGQDALSPVWFPSRSPRMSPIVLSPSSVSLRTVTGLARTTGGRTSRENRPAKESCNLDESPSSGNTNAGMSGPTTRTSGSLERDSSQASRSAVATEVETGGHSGEMPVIGRRRWASFDVMDSEFDFDKSNEEDGELGTPAETEASHLTAQGSSPSRTSRVLAHLLEKRSNGPRPRPGNRGVRSRACEPSAFAGDGGVGPERKDGGLSSIKSLIDTAHRGSDTWEAGVYRGICTPEKSVVSHGGPFQARRQEVDEVGSAGWSTGTKKGRRRHGGGGAAKRTSDSLQHRKANGGSLPSFLFKNQNRFSALSSAEETSPSSALSNATGTIRSSSRSREVSLWESDHHVASEQEKRTKNCREDLVSVHASLSRRDKNRHQLGSGLLAAPFGSSAGCRNQGIIGSSHTHQMGLQQGAEAGLFAPESLPTGQSRSALLGACPVPGMEGGCDMKTGDAKAPVAALFDGFELFRSPLTVQLLGGTSQGVMEGVSFVEEQHVADRDEKGNSTTPADGEAVNRLLTSANKSQSGEEQVGDAKDSEKAEQNNLQEHEKDDLVGEENGGEGKKEQQKDASDQGWIVAGKKRKPVADKKRQQEAEARKIGKNKRPDLASRLEWVAWLDPCSSAAKSSGVVSGSAACSRHCSLTASVNHINSGNCTCPEKLKGEGGVCVSAPALNRRCAACCTERVSFERKLQEEYEQGLQKIAELSSWRAVAPFLAWWTPAMSGKPMYNLCLFKSPVKPLWEHSDNIGGGHFALRRFSSRSMAQEMFRMLASLVLREDTPPCVAVHCNGVVYCARQHWRKLKIEFWTGCVENAVLAQQEALLRRLAGQLPSGGSDVDVSFALHTAVVHKNQQKILRAARSKGRLTQPDGGVLRVPLEDGAAPPPPSSRCSAGAAVNETVHSRPLPPAAAAVREWCPSSRVLAGSSNTTTANRAAWFDKEKSEQNASLARYSQPAPLRRSVSADPTDRGSLPGHLTVCRRTAQGGSQRVEETPTGTSRRKKLANCRLPDRCLAGPRHEVRCPGRAEGVQDSASENQRGATNKLGSRSWSCMGRLSSEVRPDAESAFLSCVTTEWSRSDVSDFLHAAAGGKHTVRPRSAATGFAADPADPGSHVGGVRTSRTPVHSLRADYSGSRSRGLPWGGDGLQEESEGCGGALAVHVQRTSSGPSSQAECLRRSWTAAKSLPPTGDACSPPRTDIAKSESVAEMAGVSRGNGGKEAAQVPLRKCDAVTQSLSQLHQLDLQGVQSDKRSSLLPPPKTSVRGNNFGTSSPLLRPGHFLRPLSSAGFAHGSRRGFGTAPVYPAGWARGGARYGRGVLQRGEEEGMYRRQAPAIVGYRGSGGAGLAGSSRGGSFSRGGGRANGASSTFAAPKTESLLGSRQCLQPRPSLLGGQEVLGSTYSPTVPGIDNNSWWGANGTVMRCGLNSDEQRQKLISQISRIDVKSIPDYFTMQLSANLGTACRGVSSATVPTGAVLTPGSGSTQLAMPGLVSNLVLTSDTVPVPAAEPGHTGQTTWPQQGQLEPHTSSSWPAVCPGWAVPASCLGGAHMLSPSVGIAVARVLQAQQPPVSPLMHAVQQQLGLQVGSPQPPLLPPAFSMLGSSPGQPQEFMLPPLAQSFQVSDLSKSAEAPSVDGPAQEFAGCPLFHKGHSMESSEVETLLSSVLPVQSRLTEEKAEDAPGGCDLAAVKDEEKRQAPRPFTFNPQATVFQPTWRAAAQAAEMHMGGRSPQELLAETECSNGA</sequence>
<feature type="compositionally biased region" description="Basic and acidic residues" evidence="1">
    <location>
        <begin position="910"/>
        <end position="931"/>
    </location>
</feature>
<dbReference type="GeneID" id="94433352"/>
<feature type="compositionally biased region" description="Basic and acidic residues" evidence="1">
    <location>
        <begin position="217"/>
        <end position="233"/>
    </location>
</feature>
<feature type="compositionally biased region" description="Basic and acidic residues" evidence="1">
    <location>
        <begin position="1135"/>
        <end position="1146"/>
    </location>
</feature>
<feature type="compositionally biased region" description="Polar residues" evidence="1">
    <location>
        <begin position="1604"/>
        <end position="1617"/>
    </location>
</feature>
<feature type="compositionally biased region" description="Basic and acidic residues" evidence="1">
    <location>
        <begin position="174"/>
        <end position="186"/>
    </location>
</feature>
<evidence type="ECO:0000313" key="2">
    <source>
        <dbReference type="EMBL" id="PHJ16151.1"/>
    </source>
</evidence>
<feature type="region of interest" description="Disordered" evidence="1">
    <location>
        <begin position="2080"/>
        <end position="2099"/>
    </location>
</feature>
<feature type="region of interest" description="Disordered" evidence="1">
    <location>
        <begin position="887"/>
        <end position="931"/>
    </location>
</feature>
<keyword evidence="2" id="KW-0648">Protein biosynthesis</keyword>
<dbReference type="EMBL" id="MIGC01006571">
    <property type="protein sequence ID" value="PHJ16151.1"/>
    <property type="molecule type" value="Genomic_DNA"/>
</dbReference>
<organism evidence="2 3">
    <name type="scientific">Cystoisospora suis</name>
    <dbReference type="NCBI Taxonomy" id="483139"/>
    <lineage>
        <taxon>Eukaryota</taxon>
        <taxon>Sar</taxon>
        <taxon>Alveolata</taxon>
        <taxon>Apicomplexa</taxon>
        <taxon>Conoidasida</taxon>
        <taxon>Coccidia</taxon>
        <taxon>Eucoccidiorida</taxon>
        <taxon>Eimeriorina</taxon>
        <taxon>Sarcocystidae</taxon>
        <taxon>Cystoisospora</taxon>
    </lineage>
</organism>
<feature type="region of interest" description="Disordered" evidence="1">
    <location>
        <begin position="1509"/>
        <end position="1548"/>
    </location>
</feature>
<dbReference type="InterPro" id="IPR001040">
    <property type="entry name" value="TIF_eIF_4E"/>
</dbReference>
<feature type="compositionally biased region" description="Polar residues" evidence="1">
    <location>
        <begin position="635"/>
        <end position="670"/>
    </location>
</feature>
<keyword evidence="2" id="KW-0396">Initiation factor</keyword>
<feature type="region of interest" description="Disordered" evidence="1">
    <location>
        <begin position="202"/>
        <end position="233"/>
    </location>
</feature>
<feature type="region of interest" description="Disordered" evidence="1">
    <location>
        <begin position="611"/>
        <end position="685"/>
    </location>
</feature>
<protein>
    <submittedName>
        <fullName evidence="2">Eukaryotic initiation factor 4e</fullName>
    </submittedName>
</protein>
<dbReference type="GO" id="GO:0003743">
    <property type="term" value="F:translation initiation factor activity"/>
    <property type="evidence" value="ECO:0007669"/>
    <property type="project" value="UniProtKB-KW"/>
</dbReference>
<dbReference type="RefSeq" id="XP_067917881.1">
    <property type="nucleotide sequence ID" value="XM_068070141.1"/>
</dbReference>
<feature type="region of interest" description="Disordered" evidence="1">
    <location>
        <begin position="743"/>
        <end position="784"/>
    </location>
</feature>
<dbReference type="VEuPathDB" id="ToxoDB:CSUI_010034"/>
<evidence type="ECO:0000313" key="3">
    <source>
        <dbReference type="Proteomes" id="UP000221165"/>
    </source>
</evidence>
<feature type="compositionally biased region" description="Basic and acidic residues" evidence="1">
    <location>
        <begin position="145"/>
        <end position="163"/>
    </location>
</feature>
<feature type="region of interest" description="Disordered" evidence="1">
    <location>
        <begin position="46"/>
        <end position="72"/>
    </location>
</feature>
<proteinExistence type="predicted"/>
<feature type="compositionally biased region" description="Polar residues" evidence="1">
    <location>
        <begin position="887"/>
        <end position="908"/>
    </location>
</feature>
<dbReference type="Proteomes" id="UP000221165">
    <property type="component" value="Unassembled WGS sequence"/>
</dbReference>
<comment type="caution">
    <text evidence="2">The sequence shown here is derived from an EMBL/GenBank/DDBJ whole genome shotgun (WGS) entry which is preliminary data.</text>
</comment>
<feature type="region of interest" description="Disordered" evidence="1">
    <location>
        <begin position="1919"/>
        <end position="1939"/>
    </location>
</feature>
<keyword evidence="3" id="KW-1185">Reference proteome</keyword>
<feature type="compositionally biased region" description="Polar residues" evidence="1">
    <location>
        <begin position="2083"/>
        <end position="2099"/>
    </location>
</feature>
<reference evidence="2 3" key="1">
    <citation type="journal article" date="2017" name="Int. J. Parasitol.">
        <title>The genome of the protozoan parasite Cystoisospora suis and a reverse vaccinology approach to identify vaccine candidates.</title>
        <authorList>
            <person name="Palmieri N."/>
            <person name="Shrestha A."/>
            <person name="Ruttkowski B."/>
            <person name="Beck T."/>
            <person name="Vogl C."/>
            <person name="Tomley F."/>
            <person name="Blake D.P."/>
            <person name="Joachim A."/>
        </authorList>
    </citation>
    <scope>NUCLEOTIDE SEQUENCE [LARGE SCALE GENOMIC DNA]</scope>
    <source>
        <strain evidence="2 3">Wien I</strain>
    </source>
</reference>
<feature type="region of interest" description="Disordered" evidence="1">
    <location>
        <begin position="290"/>
        <end position="320"/>
    </location>
</feature>
<gene>
    <name evidence="2" type="ORF">CSUI_010034</name>
</gene>
<feature type="compositionally biased region" description="Low complexity" evidence="1">
    <location>
        <begin position="1"/>
        <end position="17"/>
    </location>
</feature>
<dbReference type="Pfam" id="PF01652">
    <property type="entry name" value="IF4E"/>
    <property type="match status" value="1"/>
</dbReference>
<dbReference type="GO" id="GO:0003723">
    <property type="term" value="F:RNA binding"/>
    <property type="evidence" value="ECO:0007669"/>
    <property type="project" value="InterPro"/>
</dbReference>
<feature type="region of interest" description="Disordered" evidence="1">
    <location>
        <begin position="541"/>
        <end position="590"/>
    </location>
</feature>
<feature type="region of interest" description="Disordered" evidence="1">
    <location>
        <begin position="1"/>
        <end position="25"/>
    </location>
</feature>
<dbReference type="SUPFAM" id="SSF55418">
    <property type="entry name" value="eIF4e-like"/>
    <property type="match status" value="1"/>
</dbReference>
<feature type="region of interest" description="Disordered" evidence="1">
    <location>
        <begin position="1820"/>
        <end position="1841"/>
    </location>
</feature>
<feature type="region of interest" description="Disordered" evidence="1">
    <location>
        <begin position="126"/>
        <end position="186"/>
    </location>
</feature>
<dbReference type="OrthoDB" id="347748at2759"/>
<dbReference type="Gene3D" id="3.30.760.10">
    <property type="entry name" value="RNA Cap, Translation Initiation Factor Eif4e"/>
    <property type="match status" value="1"/>
</dbReference>
<dbReference type="InterPro" id="IPR023398">
    <property type="entry name" value="TIF_eIF4e-like"/>
</dbReference>
<name>A0A2C6JDT0_9APIC</name>
<feature type="region of interest" description="Disordered" evidence="1">
    <location>
        <begin position="1598"/>
        <end position="1617"/>
    </location>
</feature>
<accession>A0A2C6JDT0</accession>
<feature type="region of interest" description="Disordered" evidence="1">
    <location>
        <begin position="828"/>
        <end position="874"/>
    </location>
</feature>
<feature type="compositionally biased region" description="Polar residues" evidence="1">
    <location>
        <begin position="1094"/>
        <end position="1103"/>
    </location>
</feature>
<evidence type="ECO:0000256" key="1">
    <source>
        <dbReference type="SAM" id="MobiDB-lite"/>
    </source>
</evidence>